<dbReference type="FunFam" id="3.40.50.300:FF:000127">
    <property type="entry name" value="Ribose import ATP-binding protein RbsA"/>
    <property type="match status" value="1"/>
</dbReference>
<evidence type="ECO:0000256" key="1">
    <source>
        <dbReference type="ARBA" id="ARBA00004202"/>
    </source>
</evidence>
<dbReference type="GO" id="GO:0016887">
    <property type="term" value="F:ATP hydrolysis activity"/>
    <property type="evidence" value="ECO:0007669"/>
    <property type="project" value="InterPro"/>
</dbReference>
<dbReference type="EMBL" id="FOTI01000022">
    <property type="protein sequence ID" value="SFL64267.1"/>
    <property type="molecule type" value="Genomic_DNA"/>
</dbReference>
<dbReference type="GO" id="GO:0005524">
    <property type="term" value="F:ATP binding"/>
    <property type="evidence" value="ECO:0007669"/>
    <property type="project" value="UniProtKB-KW"/>
</dbReference>
<sequence>MSALLEMKGISKSFYGTQALKDVNIQISSGEIQAVCGENGAGKSTLMNIMTGILQPDEGDILFDGEKLVDLNPSQAQARGISIVHQELSLCPEVSVAENIFMGRVPEKKRGLVNFKEMRLEAEKVLARLNLKIDVKQPVGRLSISEQQMVEIAKALSINARVLILDEPTSSLTESESKILFENLLRLKKEGIAIFFISHRLKEIFHICDSYTVLRDGVYVGSGQVAEIEPDDIVRMMVGRELDQSYPDKGTEIGKSVLSVANISREDEFENISFQINEKEIVGVFGLIGAGRSETMQTVFGINQPDSGTIKLFDKDVTANNTRENIDQGLIYITEDRKAQGLFLEMDLNANVVAADLEQVTRNGMVDKKKVAAVGEKFVKIMNTKYADLEQPVKSLSGGNQQKVLLAKWLAVDPRVLILDEPTRGIDVGAKFEIHATLRELSNNGHAVMFISSELPEILGLSDRILIMHQGRLVGELDAKTATEEEVMMYASGRKDDFNN</sequence>
<evidence type="ECO:0000256" key="8">
    <source>
        <dbReference type="ARBA" id="ARBA00023136"/>
    </source>
</evidence>
<keyword evidence="8" id="KW-0472">Membrane</keyword>
<dbReference type="CDD" id="cd03215">
    <property type="entry name" value="ABC_Carb_Monos_II"/>
    <property type="match status" value="1"/>
</dbReference>
<keyword evidence="5" id="KW-0547">Nucleotide-binding</keyword>
<keyword evidence="11" id="KW-1185">Reference proteome</keyword>
<feature type="domain" description="ABC transporter" evidence="9">
    <location>
        <begin position="5"/>
        <end position="241"/>
    </location>
</feature>
<evidence type="ECO:0000313" key="10">
    <source>
        <dbReference type="EMBL" id="SFL64267.1"/>
    </source>
</evidence>
<dbReference type="PROSITE" id="PS50893">
    <property type="entry name" value="ABC_TRANSPORTER_2"/>
    <property type="match status" value="2"/>
</dbReference>
<evidence type="ECO:0000313" key="11">
    <source>
        <dbReference type="Proteomes" id="UP000199006"/>
    </source>
</evidence>
<accession>A0A1I4JDG8</accession>
<dbReference type="CDD" id="cd03216">
    <property type="entry name" value="ABC_Carb_Monos_I"/>
    <property type="match status" value="1"/>
</dbReference>
<dbReference type="SMART" id="SM00382">
    <property type="entry name" value="AAA"/>
    <property type="match status" value="2"/>
</dbReference>
<dbReference type="InterPro" id="IPR050107">
    <property type="entry name" value="ABC_carbohydrate_import_ATPase"/>
</dbReference>
<evidence type="ECO:0000256" key="3">
    <source>
        <dbReference type="ARBA" id="ARBA00022475"/>
    </source>
</evidence>
<dbReference type="InterPro" id="IPR003439">
    <property type="entry name" value="ABC_transporter-like_ATP-bd"/>
</dbReference>
<protein>
    <submittedName>
        <fullName evidence="10">Ribose transport system ATP-binding protein</fullName>
    </submittedName>
</protein>
<evidence type="ECO:0000256" key="7">
    <source>
        <dbReference type="ARBA" id="ARBA00022967"/>
    </source>
</evidence>
<dbReference type="AlphaFoldDB" id="A0A1I4JDG8"/>
<reference evidence="10 11" key="1">
    <citation type="submission" date="2016-10" db="EMBL/GenBank/DDBJ databases">
        <authorList>
            <person name="de Groot N.N."/>
        </authorList>
    </citation>
    <scope>NUCLEOTIDE SEQUENCE [LARGE SCALE GENOMIC DNA]</scope>
    <source>
        <strain evidence="10 11">ATCC 51327</strain>
    </source>
</reference>
<name>A0A1I4JDG8_9FIRM</name>
<keyword evidence="4" id="KW-0677">Repeat</keyword>
<evidence type="ECO:0000256" key="5">
    <source>
        <dbReference type="ARBA" id="ARBA00022741"/>
    </source>
</evidence>
<comment type="subcellular location">
    <subcellularLocation>
        <location evidence="1">Cell membrane</location>
        <topology evidence="1">Peripheral membrane protein</topology>
    </subcellularLocation>
</comment>
<dbReference type="GO" id="GO:0005886">
    <property type="term" value="C:plasma membrane"/>
    <property type="evidence" value="ECO:0007669"/>
    <property type="project" value="UniProtKB-SubCell"/>
</dbReference>
<gene>
    <name evidence="10" type="ORF">SAMN02983006_01665</name>
</gene>
<dbReference type="SUPFAM" id="SSF52540">
    <property type="entry name" value="P-loop containing nucleoside triphosphate hydrolases"/>
    <property type="match status" value="2"/>
</dbReference>
<dbReference type="PROSITE" id="PS00211">
    <property type="entry name" value="ABC_TRANSPORTER_1"/>
    <property type="match status" value="1"/>
</dbReference>
<keyword evidence="7" id="KW-1278">Translocase</keyword>
<evidence type="ECO:0000256" key="2">
    <source>
        <dbReference type="ARBA" id="ARBA00022448"/>
    </source>
</evidence>
<dbReference type="STRING" id="29563.SAMN02983006_01665"/>
<dbReference type="Proteomes" id="UP000199006">
    <property type="component" value="Unassembled WGS sequence"/>
</dbReference>
<organism evidence="10 11">
    <name type="scientific">Halanaerobium salsuginis</name>
    <dbReference type="NCBI Taxonomy" id="29563"/>
    <lineage>
        <taxon>Bacteria</taxon>
        <taxon>Bacillati</taxon>
        <taxon>Bacillota</taxon>
        <taxon>Clostridia</taxon>
        <taxon>Halanaerobiales</taxon>
        <taxon>Halanaerobiaceae</taxon>
        <taxon>Halanaerobium</taxon>
    </lineage>
</organism>
<dbReference type="InterPro" id="IPR017871">
    <property type="entry name" value="ABC_transporter-like_CS"/>
</dbReference>
<keyword evidence="6 10" id="KW-0067">ATP-binding</keyword>
<evidence type="ECO:0000256" key="6">
    <source>
        <dbReference type="ARBA" id="ARBA00022840"/>
    </source>
</evidence>
<dbReference type="InterPro" id="IPR003593">
    <property type="entry name" value="AAA+_ATPase"/>
</dbReference>
<dbReference type="Gene3D" id="3.40.50.300">
    <property type="entry name" value="P-loop containing nucleotide triphosphate hydrolases"/>
    <property type="match status" value="2"/>
</dbReference>
<evidence type="ECO:0000256" key="4">
    <source>
        <dbReference type="ARBA" id="ARBA00022737"/>
    </source>
</evidence>
<dbReference type="RefSeq" id="WP_089861762.1">
    <property type="nucleotide sequence ID" value="NZ_FOTI01000022.1"/>
</dbReference>
<evidence type="ECO:0000259" key="9">
    <source>
        <dbReference type="PROSITE" id="PS50893"/>
    </source>
</evidence>
<keyword evidence="2" id="KW-0813">Transport</keyword>
<dbReference type="PANTHER" id="PTHR43790:SF9">
    <property type="entry name" value="GALACTOFURANOSE TRANSPORTER ATP-BINDING PROTEIN YTFR"/>
    <property type="match status" value="1"/>
</dbReference>
<dbReference type="PANTHER" id="PTHR43790">
    <property type="entry name" value="CARBOHYDRATE TRANSPORT ATP-BINDING PROTEIN MG119-RELATED"/>
    <property type="match status" value="1"/>
</dbReference>
<dbReference type="Pfam" id="PF00005">
    <property type="entry name" value="ABC_tran"/>
    <property type="match status" value="2"/>
</dbReference>
<dbReference type="InterPro" id="IPR027417">
    <property type="entry name" value="P-loop_NTPase"/>
</dbReference>
<dbReference type="OrthoDB" id="9771863at2"/>
<feature type="domain" description="ABC transporter" evidence="9">
    <location>
        <begin position="248"/>
        <end position="495"/>
    </location>
</feature>
<keyword evidence="3" id="KW-1003">Cell membrane</keyword>
<proteinExistence type="predicted"/>